<feature type="compositionally biased region" description="Gly residues" evidence="1">
    <location>
        <begin position="75"/>
        <end position="86"/>
    </location>
</feature>
<name>H1W0W9_COLHI</name>
<dbReference type="EMBL" id="CACQ02008368">
    <property type="protein sequence ID" value="CCF46132.1"/>
    <property type="molecule type" value="Genomic_DNA"/>
</dbReference>
<feature type="region of interest" description="Disordered" evidence="1">
    <location>
        <begin position="1"/>
        <end position="108"/>
    </location>
</feature>
<dbReference type="Proteomes" id="UP000007174">
    <property type="component" value="Unassembled WGS sequence"/>
</dbReference>
<feature type="non-terminal residue" evidence="2">
    <location>
        <position position="108"/>
    </location>
</feature>
<organism evidence="2 3">
    <name type="scientific">Colletotrichum higginsianum (strain IMI 349063)</name>
    <name type="common">Crucifer anthracnose fungus</name>
    <dbReference type="NCBI Taxonomy" id="759273"/>
    <lineage>
        <taxon>Eukaryota</taxon>
        <taxon>Fungi</taxon>
        <taxon>Dikarya</taxon>
        <taxon>Ascomycota</taxon>
        <taxon>Pezizomycotina</taxon>
        <taxon>Sordariomycetes</taxon>
        <taxon>Hypocreomycetidae</taxon>
        <taxon>Glomerellales</taxon>
        <taxon>Glomerellaceae</taxon>
        <taxon>Colletotrichum</taxon>
        <taxon>Colletotrichum destructivum species complex</taxon>
    </lineage>
</organism>
<sequence>MAMGIQQQQQQQQQQHHHQQGGSPPMFPGDFVEYGQQYDPASDASSRQPREGTRGGRYRRPRSPSLDDDSRFTTAGGGGGGGGGEGPRTPNSDAALHDAVLAQAPHQQ</sequence>
<gene>
    <name evidence="2" type="ORF">CH063_03792</name>
</gene>
<dbReference type="HOGENOM" id="CLU_2203186_0_0_1"/>
<dbReference type="eggNOG" id="ENOG502T5SK">
    <property type="taxonomic scope" value="Eukaryota"/>
</dbReference>
<protein>
    <submittedName>
        <fullName evidence="2">Uncharacterized protein</fullName>
    </submittedName>
</protein>
<evidence type="ECO:0000313" key="2">
    <source>
        <dbReference type="EMBL" id="CCF46132.1"/>
    </source>
</evidence>
<evidence type="ECO:0000313" key="3">
    <source>
        <dbReference type="Proteomes" id="UP000007174"/>
    </source>
</evidence>
<evidence type="ECO:0000256" key="1">
    <source>
        <dbReference type="SAM" id="MobiDB-lite"/>
    </source>
</evidence>
<accession>H1W0W9</accession>
<feature type="compositionally biased region" description="Low complexity" evidence="1">
    <location>
        <begin position="1"/>
        <end position="14"/>
    </location>
</feature>
<dbReference type="VEuPathDB" id="FungiDB:CH63R_03262"/>
<dbReference type="AlphaFoldDB" id="H1W0W9"/>
<proteinExistence type="predicted"/>
<reference evidence="3" key="1">
    <citation type="journal article" date="2012" name="Nat. Genet.">
        <title>Lifestyle transitions in plant pathogenic Colletotrichum fungi deciphered by genome and transcriptome analyses.</title>
        <authorList>
            <person name="O'Connell R.J."/>
            <person name="Thon M.R."/>
            <person name="Hacquard S."/>
            <person name="Amyotte S.G."/>
            <person name="Kleemann J."/>
            <person name="Torres M.F."/>
            <person name="Damm U."/>
            <person name="Buiate E.A."/>
            <person name="Epstein L."/>
            <person name="Alkan N."/>
            <person name="Altmueller J."/>
            <person name="Alvarado-Balderrama L."/>
            <person name="Bauser C.A."/>
            <person name="Becker C."/>
            <person name="Birren B.W."/>
            <person name="Chen Z."/>
            <person name="Choi J."/>
            <person name="Crouch J.A."/>
            <person name="Duvick J.P."/>
            <person name="Farman M.A."/>
            <person name="Gan P."/>
            <person name="Heiman D."/>
            <person name="Henrissat B."/>
            <person name="Howard R.J."/>
            <person name="Kabbage M."/>
            <person name="Koch C."/>
            <person name="Kracher B."/>
            <person name="Kubo Y."/>
            <person name="Law A.D."/>
            <person name="Lebrun M.-H."/>
            <person name="Lee Y.-H."/>
            <person name="Miyara I."/>
            <person name="Moore N."/>
            <person name="Neumann U."/>
            <person name="Nordstroem K."/>
            <person name="Panaccione D.G."/>
            <person name="Panstruga R."/>
            <person name="Place M."/>
            <person name="Proctor R.H."/>
            <person name="Prusky D."/>
            <person name="Rech G."/>
            <person name="Reinhardt R."/>
            <person name="Rollins J.A."/>
            <person name="Rounsley S."/>
            <person name="Schardl C.L."/>
            <person name="Schwartz D.C."/>
            <person name="Shenoy N."/>
            <person name="Shirasu K."/>
            <person name="Sikhakolli U.R."/>
            <person name="Stueber K."/>
            <person name="Sukno S.A."/>
            <person name="Sweigard J.A."/>
            <person name="Takano Y."/>
            <person name="Takahara H."/>
            <person name="Trail F."/>
            <person name="van der Does H.C."/>
            <person name="Voll L.M."/>
            <person name="Will I."/>
            <person name="Young S."/>
            <person name="Zeng Q."/>
            <person name="Zhang J."/>
            <person name="Zhou S."/>
            <person name="Dickman M.B."/>
            <person name="Schulze-Lefert P."/>
            <person name="Ver Loren van Themaat E."/>
            <person name="Ma L.-J."/>
            <person name="Vaillancourt L.J."/>
        </authorList>
    </citation>
    <scope>NUCLEOTIDE SEQUENCE [LARGE SCALE GENOMIC DNA]</scope>
    <source>
        <strain evidence="3">IMI 349063</strain>
    </source>
</reference>